<feature type="domain" description="HTH tetR-type" evidence="5">
    <location>
        <begin position="5"/>
        <end position="65"/>
    </location>
</feature>
<accession>A0ABN3I1Q7</accession>
<name>A0ABN3I1Q7_9ACTN</name>
<dbReference type="Pfam" id="PF00440">
    <property type="entry name" value="TetR_N"/>
    <property type="match status" value="1"/>
</dbReference>
<evidence type="ECO:0000259" key="5">
    <source>
        <dbReference type="PROSITE" id="PS50977"/>
    </source>
</evidence>
<dbReference type="InterPro" id="IPR001647">
    <property type="entry name" value="HTH_TetR"/>
</dbReference>
<dbReference type="Proteomes" id="UP001500058">
    <property type="component" value="Unassembled WGS sequence"/>
</dbReference>
<dbReference type="Gene3D" id="1.10.10.60">
    <property type="entry name" value="Homeodomain-like"/>
    <property type="match status" value="1"/>
</dbReference>
<dbReference type="SUPFAM" id="SSF48498">
    <property type="entry name" value="Tetracyclin repressor-like, C-terminal domain"/>
    <property type="match status" value="1"/>
</dbReference>
<reference evidence="6 7" key="1">
    <citation type="journal article" date="2019" name="Int. J. Syst. Evol. Microbiol.">
        <title>The Global Catalogue of Microorganisms (GCM) 10K type strain sequencing project: providing services to taxonomists for standard genome sequencing and annotation.</title>
        <authorList>
            <consortium name="The Broad Institute Genomics Platform"/>
            <consortium name="The Broad Institute Genome Sequencing Center for Infectious Disease"/>
            <person name="Wu L."/>
            <person name="Ma J."/>
        </authorList>
    </citation>
    <scope>NUCLEOTIDE SEQUENCE [LARGE SCALE GENOMIC DNA]</scope>
    <source>
        <strain evidence="6 7">JCM 6921</strain>
    </source>
</reference>
<protein>
    <submittedName>
        <fullName evidence="6">TetR/AcrR family transcriptional regulator</fullName>
    </submittedName>
</protein>
<keyword evidence="3" id="KW-0804">Transcription</keyword>
<proteinExistence type="predicted"/>
<dbReference type="PRINTS" id="PR00455">
    <property type="entry name" value="HTHTETR"/>
</dbReference>
<keyword evidence="2 4" id="KW-0238">DNA-binding</keyword>
<dbReference type="PANTHER" id="PTHR30055">
    <property type="entry name" value="HTH-TYPE TRANSCRIPTIONAL REGULATOR RUTR"/>
    <property type="match status" value="1"/>
</dbReference>
<dbReference type="Gene3D" id="1.10.357.10">
    <property type="entry name" value="Tetracycline Repressor, domain 2"/>
    <property type="match status" value="1"/>
</dbReference>
<dbReference type="InterPro" id="IPR050109">
    <property type="entry name" value="HTH-type_TetR-like_transc_reg"/>
</dbReference>
<dbReference type="PROSITE" id="PS50977">
    <property type="entry name" value="HTH_TETR_2"/>
    <property type="match status" value="1"/>
</dbReference>
<evidence type="ECO:0000256" key="1">
    <source>
        <dbReference type="ARBA" id="ARBA00023015"/>
    </source>
</evidence>
<evidence type="ECO:0000313" key="7">
    <source>
        <dbReference type="Proteomes" id="UP001500058"/>
    </source>
</evidence>
<evidence type="ECO:0000256" key="4">
    <source>
        <dbReference type="PROSITE-ProRule" id="PRU00335"/>
    </source>
</evidence>
<sequence length="200" mass="21815">MLTPMSTRNRILDAAERLMRTIGLARTTTKEIARAAGCSEAALYKHFSSKEELFVRVLEERLPRLGPLLEEMVAGPGERSVEENLTEIARRAALFYESSFPIAASLYAEPRLLKRHHAALRELGTGPRKPLLALSAYLRAEREAGRVRPGADTDAAAALLLGACAQRAFLHDFPGGERPEQPVEEFAAALARTVLAGIGV</sequence>
<dbReference type="SUPFAM" id="SSF46689">
    <property type="entry name" value="Homeodomain-like"/>
    <property type="match status" value="1"/>
</dbReference>
<comment type="caution">
    <text evidence="6">The sequence shown here is derived from an EMBL/GenBank/DDBJ whole genome shotgun (WGS) entry which is preliminary data.</text>
</comment>
<evidence type="ECO:0000256" key="3">
    <source>
        <dbReference type="ARBA" id="ARBA00023163"/>
    </source>
</evidence>
<dbReference type="InterPro" id="IPR036271">
    <property type="entry name" value="Tet_transcr_reg_TetR-rel_C_sf"/>
</dbReference>
<evidence type="ECO:0000313" key="6">
    <source>
        <dbReference type="EMBL" id="GAA2392395.1"/>
    </source>
</evidence>
<dbReference type="PANTHER" id="PTHR30055:SF238">
    <property type="entry name" value="MYCOFACTOCIN BIOSYNTHESIS TRANSCRIPTIONAL REGULATOR MFTR-RELATED"/>
    <property type="match status" value="1"/>
</dbReference>
<dbReference type="InterPro" id="IPR009057">
    <property type="entry name" value="Homeodomain-like_sf"/>
</dbReference>
<feature type="DNA-binding region" description="H-T-H motif" evidence="4">
    <location>
        <begin position="28"/>
        <end position="47"/>
    </location>
</feature>
<organism evidence="6 7">
    <name type="scientific">Streptomyces glaucosporus</name>
    <dbReference type="NCBI Taxonomy" id="284044"/>
    <lineage>
        <taxon>Bacteria</taxon>
        <taxon>Bacillati</taxon>
        <taxon>Actinomycetota</taxon>
        <taxon>Actinomycetes</taxon>
        <taxon>Kitasatosporales</taxon>
        <taxon>Streptomycetaceae</taxon>
        <taxon>Streptomyces</taxon>
    </lineage>
</organism>
<gene>
    <name evidence="6" type="ORF">GCM10010420_16170</name>
</gene>
<keyword evidence="7" id="KW-1185">Reference proteome</keyword>
<evidence type="ECO:0000256" key="2">
    <source>
        <dbReference type="ARBA" id="ARBA00023125"/>
    </source>
</evidence>
<keyword evidence="1" id="KW-0805">Transcription regulation</keyword>
<dbReference type="EMBL" id="BAAATJ010000005">
    <property type="protein sequence ID" value="GAA2392395.1"/>
    <property type="molecule type" value="Genomic_DNA"/>
</dbReference>